<dbReference type="AlphaFoldDB" id="A0A3M2HTA9"/>
<proteinExistence type="predicted"/>
<dbReference type="RefSeq" id="WP_122102221.1">
    <property type="nucleotide sequence ID" value="NZ_RFLY01000017.1"/>
</dbReference>
<dbReference type="EMBL" id="RFLY01000017">
    <property type="protein sequence ID" value="RMH89014.1"/>
    <property type="molecule type" value="Genomic_DNA"/>
</dbReference>
<dbReference type="Pfam" id="PF09994">
    <property type="entry name" value="T6SS_Tle1-like_cat"/>
    <property type="match status" value="1"/>
</dbReference>
<dbReference type="InterPro" id="IPR018712">
    <property type="entry name" value="Tle1-like_cat"/>
</dbReference>
<dbReference type="PANTHER" id="PTHR33840:SF1">
    <property type="entry name" value="TLE1 PHOSPHOLIPASE DOMAIN-CONTAINING PROTEIN"/>
    <property type="match status" value="1"/>
</dbReference>
<accession>A0A3M2HTA9</accession>
<evidence type="ECO:0000259" key="1">
    <source>
        <dbReference type="Pfam" id="PF09994"/>
    </source>
</evidence>
<dbReference type="Proteomes" id="UP000275012">
    <property type="component" value="Unassembled WGS sequence"/>
</dbReference>
<feature type="domain" description="T6SS Phospholipase effector Tle1-like catalytic" evidence="1">
    <location>
        <begin position="48"/>
        <end position="169"/>
    </location>
</feature>
<dbReference type="OrthoDB" id="5952792at2"/>
<name>A0A3M2HTA9_9GAMM</name>
<comment type="caution">
    <text evidence="2">The sequence shown here is derived from an EMBL/GenBank/DDBJ whole genome shotgun (WGS) entry which is preliminary data.</text>
</comment>
<sequence length="460" mass="50982">MGKGEDRVRHDPVTQEDLERYAEAEWQLTQMQAPLLLRSDQPHERLYIAALDGTGNSIYKDAPENWSAVGKIYKQIDDTKPAGIATGYVEGIGTQDGWLANRWDGLTGHTFGQRVETAYFQFCKQAKAWIEEDPSAQIRVAGLGFSRGAELAAALSRVIHERGIMDPDTATLQKTPDGLVTRAEYTRQLAPPGQTLQALVLLDPVATNITEHDRRIPPSVVGAIALMSEDRRDAFKGNRLIPEGMTEGGRFLSLTLPGAHSDLGNSYARDGLGVLSANLAVDYLNSLGERDFLTKQAVPQDPARYVIHRSEEHMPLYSTRGFRDGARDFIAQPGPSGACRVEAQPDCTRKSPVDPALDAQVERRPVRIQPVAGPPRLRPAEPEDPIEAMFMRMTDAALRRDVDGMLRVGREYAQSPEGQAWLQQGRAYNLEQQAAREREIAEALNRQQQAETPRGPVMRM</sequence>
<gene>
    <name evidence="2" type="ORF">EBB59_11120</name>
</gene>
<dbReference type="PANTHER" id="PTHR33840">
    <property type="match status" value="1"/>
</dbReference>
<keyword evidence="3" id="KW-1185">Reference proteome</keyword>
<organism evidence="2 3">
    <name type="scientific">Solilutibacter pythonis</name>
    <dbReference type="NCBI Taxonomy" id="2483112"/>
    <lineage>
        <taxon>Bacteria</taxon>
        <taxon>Pseudomonadati</taxon>
        <taxon>Pseudomonadota</taxon>
        <taxon>Gammaproteobacteria</taxon>
        <taxon>Lysobacterales</taxon>
        <taxon>Lysobacteraceae</taxon>
        <taxon>Solilutibacter</taxon>
    </lineage>
</organism>
<evidence type="ECO:0000313" key="2">
    <source>
        <dbReference type="EMBL" id="RMH89014.1"/>
    </source>
</evidence>
<evidence type="ECO:0000313" key="3">
    <source>
        <dbReference type="Proteomes" id="UP000275012"/>
    </source>
</evidence>
<reference evidence="2 3" key="1">
    <citation type="submission" date="2018-10" db="EMBL/GenBank/DDBJ databases">
        <title>Proposal of Lysobacter pythonis sp. nov. isolated from royal pythons (Python regius).</title>
        <authorList>
            <person name="Hans-Juergen B."/>
            <person name="Huptas C."/>
            <person name="Sandra B."/>
            <person name="Igor L."/>
            <person name="Joachim S."/>
            <person name="Siegfried S."/>
            <person name="Mareike W."/>
            <person name="Peter K."/>
        </authorList>
    </citation>
    <scope>NUCLEOTIDE SEQUENCE [LARGE SCALE GENOMIC DNA]</scope>
    <source>
        <strain evidence="2 3">4284/11</strain>
    </source>
</reference>
<protein>
    <submittedName>
        <fullName evidence="2">DUF2235 domain-containing protein</fullName>
    </submittedName>
</protein>